<dbReference type="Pfam" id="PF13279">
    <property type="entry name" value="4HBT_2"/>
    <property type="match status" value="1"/>
</dbReference>
<dbReference type="InterPro" id="IPR050563">
    <property type="entry name" value="4-hydroxybenzoyl-CoA_TE"/>
</dbReference>
<dbReference type="PANTHER" id="PTHR31793">
    <property type="entry name" value="4-HYDROXYBENZOYL-COA THIOESTERASE FAMILY MEMBER"/>
    <property type="match status" value="1"/>
</dbReference>
<gene>
    <name evidence="3" type="ORF">ENT73_06675</name>
</gene>
<dbReference type="Gene3D" id="3.10.129.10">
    <property type="entry name" value="Hotdog Thioesterase"/>
    <property type="match status" value="1"/>
</dbReference>
<name>A0A832GPL5_9BACT</name>
<dbReference type="PANTHER" id="PTHR31793:SF37">
    <property type="entry name" value="ACYL-COA THIOESTER HYDROLASE YBGC"/>
    <property type="match status" value="1"/>
</dbReference>
<evidence type="ECO:0000256" key="1">
    <source>
        <dbReference type="ARBA" id="ARBA00005953"/>
    </source>
</evidence>
<evidence type="ECO:0000313" key="3">
    <source>
        <dbReference type="EMBL" id="HGV55744.1"/>
    </source>
</evidence>
<protein>
    <submittedName>
        <fullName evidence="3">Acyl-CoA thioesterase</fullName>
    </submittedName>
</protein>
<sequence length="129" mass="15100">MDRITYRVIYGDTDCGGVMYYANYLRLFEMGRTEYLRKRGLSYREIEDKWGILLPVIEVSVKYKASARYDDLLTIKTSLLEAKSYKVTFQYEIWSEKNLLVEGKTTHVAITKEGKVIKIPKEILEVLSK</sequence>
<reference evidence="3" key="1">
    <citation type="journal article" date="2020" name="mSystems">
        <title>Genome- and Community-Level Interaction Insights into Carbon Utilization and Element Cycling Functions of Hydrothermarchaeota in Hydrothermal Sediment.</title>
        <authorList>
            <person name="Zhou Z."/>
            <person name="Liu Y."/>
            <person name="Xu W."/>
            <person name="Pan J."/>
            <person name="Luo Z.H."/>
            <person name="Li M."/>
        </authorList>
    </citation>
    <scope>NUCLEOTIDE SEQUENCE [LARGE SCALE GENOMIC DNA]</scope>
    <source>
        <strain evidence="3">SpSt-605</strain>
    </source>
</reference>
<comment type="caution">
    <text evidence="3">The sequence shown here is derived from an EMBL/GenBank/DDBJ whole genome shotgun (WGS) entry which is preliminary data.</text>
</comment>
<proteinExistence type="inferred from homology"/>
<dbReference type="GO" id="GO:0047617">
    <property type="term" value="F:fatty acyl-CoA hydrolase activity"/>
    <property type="evidence" value="ECO:0007669"/>
    <property type="project" value="TreeGrafter"/>
</dbReference>
<dbReference type="AlphaFoldDB" id="A0A832GPL5"/>
<dbReference type="CDD" id="cd00586">
    <property type="entry name" value="4HBT"/>
    <property type="match status" value="1"/>
</dbReference>
<dbReference type="InterPro" id="IPR029069">
    <property type="entry name" value="HotDog_dom_sf"/>
</dbReference>
<evidence type="ECO:0000256" key="2">
    <source>
        <dbReference type="ARBA" id="ARBA00022801"/>
    </source>
</evidence>
<dbReference type="EMBL" id="DSZU01000119">
    <property type="protein sequence ID" value="HGV55744.1"/>
    <property type="molecule type" value="Genomic_DNA"/>
</dbReference>
<dbReference type="InterPro" id="IPR006684">
    <property type="entry name" value="YbgC/YbaW"/>
</dbReference>
<dbReference type="NCBIfam" id="TIGR00051">
    <property type="entry name" value="YbgC/FadM family acyl-CoA thioesterase"/>
    <property type="match status" value="1"/>
</dbReference>
<dbReference type="PIRSF" id="PIRSF003230">
    <property type="entry name" value="YbgC"/>
    <property type="match status" value="1"/>
</dbReference>
<keyword evidence="2" id="KW-0378">Hydrolase</keyword>
<comment type="similarity">
    <text evidence="1">Belongs to the 4-hydroxybenzoyl-CoA thioesterase family.</text>
</comment>
<organism evidence="3">
    <name type="scientific">Caldimicrobium thiodismutans</name>
    <dbReference type="NCBI Taxonomy" id="1653476"/>
    <lineage>
        <taxon>Bacteria</taxon>
        <taxon>Pseudomonadati</taxon>
        <taxon>Thermodesulfobacteriota</taxon>
        <taxon>Thermodesulfobacteria</taxon>
        <taxon>Thermodesulfobacteriales</taxon>
        <taxon>Thermodesulfobacteriaceae</taxon>
        <taxon>Caldimicrobium</taxon>
    </lineage>
</organism>
<accession>A0A832GPL5</accession>
<dbReference type="SUPFAM" id="SSF54637">
    <property type="entry name" value="Thioesterase/thiol ester dehydrase-isomerase"/>
    <property type="match status" value="1"/>
</dbReference>